<dbReference type="AlphaFoldDB" id="A0AA88DU05"/>
<feature type="region of interest" description="Disordered" evidence="1">
    <location>
        <begin position="148"/>
        <end position="179"/>
    </location>
</feature>
<dbReference type="EMBL" id="BTGU01000113">
    <property type="protein sequence ID" value="GMN61538.1"/>
    <property type="molecule type" value="Genomic_DNA"/>
</dbReference>
<feature type="region of interest" description="Disordered" evidence="1">
    <location>
        <begin position="77"/>
        <end position="128"/>
    </location>
</feature>
<organism evidence="3 4">
    <name type="scientific">Ficus carica</name>
    <name type="common">Common fig</name>
    <dbReference type="NCBI Taxonomy" id="3494"/>
    <lineage>
        <taxon>Eukaryota</taxon>
        <taxon>Viridiplantae</taxon>
        <taxon>Streptophyta</taxon>
        <taxon>Embryophyta</taxon>
        <taxon>Tracheophyta</taxon>
        <taxon>Spermatophyta</taxon>
        <taxon>Magnoliopsida</taxon>
        <taxon>eudicotyledons</taxon>
        <taxon>Gunneridae</taxon>
        <taxon>Pentapetalae</taxon>
        <taxon>rosids</taxon>
        <taxon>fabids</taxon>
        <taxon>Rosales</taxon>
        <taxon>Moraceae</taxon>
        <taxon>Ficeae</taxon>
        <taxon>Ficus</taxon>
    </lineage>
</organism>
<gene>
    <name evidence="3" type="ORF">TIFTF001_030632</name>
</gene>
<keyword evidence="2" id="KW-0812">Transmembrane</keyword>
<feature type="compositionally biased region" description="Polar residues" evidence="1">
    <location>
        <begin position="89"/>
        <end position="115"/>
    </location>
</feature>
<feature type="transmembrane region" description="Helical" evidence="2">
    <location>
        <begin position="12"/>
        <end position="34"/>
    </location>
</feature>
<protein>
    <submittedName>
        <fullName evidence="3">Uncharacterized protein</fullName>
    </submittedName>
</protein>
<keyword evidence="4" id="KW-1185">Reference proteome</keyword>
<evidence type="ECO:0000256" key="1">
    <source>
        <dbReference type="SAM" id="MobiDB-lite"/>
    </source>
</evidence>
<name>A0AA88DU05_FICCA</name>
<comment type="caution">
    <text evidence="3">The sequence shown here is derived from an EMBL/GenBank/DDBJ whole genome shotgun (WGS) entry which is preliminary data.</text>
</comment>
<dbReference type="PANTHER" id="PTHR34964:SF14">
    <property type="entry name" value="MEMBRANE LIPOPROTEIN"/>
    <property type="match status" value="1"/>
</dbReference>
<evidence type="ECO:0000313" key="3">
    <source>
        <dbReference type="EMBL" id="GMN61538.1"/>
    </source>
</evidence>
<dbReference type="PANTHER" id="PTHR34964">
    <property type="entry name" value="MEMBRANE LIPOPROTEIN-RELATED"/>
    <property type="match status" value="1"/>
</dbReference>
<dbReference type="Proteomes" id="UP001187192">
    <property type="component" value="Unassembled WGS sequence"/>
</dbReference>
<feature type="transmembrane region" description="Helical" evidence="2">
    <location>
        <begin position="40"/>
        <end position="67"/>
    </location>
</feature>
<evidence type="ECO:0000313" key="4">
    <source>
        <dbReference type="Proteomes" id="UP001187192"/>
    </source>
</evidence>
<sequence>MDQRKGDVRVYIVSGIFFSCIVSGGIFLGLYMFLPQTQSSAWYPILGMILVSIPWTFWFFTFLYWCFKPDQPPPQFDSSARFSKGGGSSTTREPSPTFNGSNGAATAANPSTSESPIGDSPGGGGGGCDRRVQFGPVVVLGGKVEGNAGAAATREHHKHEANETSNCSRGSEMPLSLLL</sequence>
<accession>A0AA88DU05</accession>
<evidence type="ECO:0000256" key="2">
    <source>
        <dbReference type="SAM" id="Phobius"/>
    </source>
</evidence>
<proteinExistence type="predicted"/>
<reference evidence="3" key="1">
    <citation type="submission" date="2023-07" db="EMBL/GenBank/DDBJ databases">
        <title>draft genome sequence of fig (Ficus carica).</title>
        <authorList>
            <person name="Takahashi T."/>
            <person name="Nishimura K."/>
        </authorList>
    </citation>
    <scope>NUCLEOTIDE SEQUENCE</scope>
</reference>
<keyword evidence="2" id="KW-0472">Membrane</keyword>
<keyword evidence="2" id="KW-1133">Transmembrane helix</keyword>
<dbReference type="PROSITE" id="PS51257">
    <property type="entry name" value="PROKAR_LIPOPROTEIN"/>
    <property type="match status" value="1"/>
</dbReference>